<protein>
    <submittedName>
        <fullName evidence="3">Uncharacterized protein LOC101896768</fullName>
    </submittedName>
</protein>
<accession>A0A9J7CV42</accession>
<reference evidence="3" key="1">
    <citation type="submission" date="2025-08" db="UniProtKB">
        <authorList>
            <consortium name="RefSeq"/>
        </authorList>
    </citation>
    <scope>IDENTIFICATION</scope>
    <source>
        <strain evidence="3">Aabys</strain>
        <tissue evidence="3">Whole body</tissue>
    </source>
</reference>
<evidence type="ECO:0000256" key="1">
    <source>
        <dbReference type="SAM" id="SignalP"/>
    </source>
</evidence>
<sequence length="175" mass="19121">MRFLFFGLLFGLLAVIISANEAPSYGNDELETRTMDTMNPEVALELEKRTMDTMNSEDSLEPMIRDNTDPTEIPVEEMMEDNLHATDLMDMADIGDSQSEEAIRKPRGGYGGGFGFYGGVGYGGGYRGWNRGGYGGGGYGGGYGGGWRNRGWGGGYGRRGWGGRGYGRGYRGPWY</sequence>
<dbReference type="VEuPathDB" id="VectorBase:MDOA002686"/>
<dbReference type="RefSeq" id="XP_005185675.2">
    <property type="nucleotide sequence ID" value="XM_005185618.2"/>
</dbReference>
<dbReference type="STRING" id="7370.A0A1I8M9S6"/>
<feature type="signal peptide" evidence="1">
    <location>
        <begin position="1"/>
        <end position="19"/>
    </location>
</feature>
<dbReference type="VEuPathDB" id="VectorBase:MDOMA2_007160"/>
<keyword evidence="2" id="KW-1185">Reference proteome</keyword>
<proteinExistence type="predicted"/>
<evidence type="ECO:0000313" key="3">
    <source>
        <dbReference type="RefSeq" id="XP_005185675.2"/>
    </source>
</evidence>
<dbReference type="GeneID" id="101896768"/>
<name>A0A9J7CV42_MUSDO</name>
<keyword evidence="1" id="KW-0732">Signal</keyword>
<organism evidence="2 3">
    <name type="scientific">Musca domestica</name>
    <name type="common">House fly</name>
    <dbReference type="NCBI Taxonomy" id="7370"/>
    <lineage>
        <taxon>Eukaryota</taxon>
        <taxon>Metazoa</taxon>
        <taxon>Ecdysozoa</taxon>
        <taxon>Arthropoda</taxon>
        <taxon>Hexapoda</taxon>
        <taxon>Insecta</taxon>
        <taxon>Pterygota</taxon>
        <taxon>Neoptera</taxon>
        <taxon>Endopterygota</taxon>
        <taxon>Diptera</taxon>
        <taxon>Brachycera</taxon>
        <taxon>Muscomorpha</taxon>
        <taxon>Muscoidea</taxon>
        <taxon>Muscidae</taxon>
        <taxon>Musca</taxon>
    </lineage>
</organism>
<gene>
    <name evidence="3" type="primary">LOC101896768</name>
</gene>
<evidence type="ECO:0000313" key="2">
    <source>
        <dbReference type="Proteomes" id="UP001652621"/>
    </source>
</evidence>
<dbReference type="Proteomes" id="UP001652621">
    <property type="component" value="Unplaced"/>
</dbReference>
<feature type="chain" id="PRO_5046059943" evidence="1">
    <location>
        <begin position="20"/>
        <end position="175"/>
    </location>
</feature>